<gene>
    <name evidence="3" type="ORF">PCOR1329_LOCUS37880</name>
</gene>
<dbReference type="Proteomes" id="UP001189429">
    <property type="component" value="Unassembled WGS sequence"/>
</dbReference>
<evidence type="ECO:0000313" key="3">
    <source>
        <dbReference type="EMBL" id="CAK0843566.1"/>
    </source>
</evidence>
<proteinExistence type="predicted"/>
<evidence type="ECO:0000256" key="1">
    <source>
        <dbReference type="SAM" id="MobiDB-lite"/>
    </source>
</evidence>
<organism evidence="3 4">
    <name type="scientific">Prorocentrum cordatum</name>
    <dbReference type="NCBI Taxonomy" id="2364126"/>
    <lineage>
        <taxon>Eukaryota</taxon>
        <taxon>Sar</taxon>
        <taxon>Alveolata</taxon>
        <taxon>Dinophyceae</taxon>
        <taxon>Prorocentrales</taxon>
        <taxon>Prorocentraceae</taxon>
        <taxon>Prorocentrum</taxon>
    </lineage>
</organism>
<protein>
    <submittedName>
        <fullName evidence="3">Uncharacterized protein</fullName>
    </submittedName>
</protein>
<feature type="compositionally biased region" description="Basic residues" evidence="1">
    <location>
        <begin position="274"/>
        <end position="299"/>
    </location>
</feature>
<comment type="caution">
    <text evidence="3">The sequence shown here is derived from an EMBL/GenBank/DDBJ whole genome shotgun (WGS) entry which is preliminary data.</text>
</comment>
<feature type="transmembrane region" description="Helical" evidence="2">
    <location>
        <begin position="6"/>
        <end position="27"/>
    </location>
</feature>
<evidence type="ECO:0000313" key="4">
    <source>
        <dbReference type="Proteomes" id="UP001189429"/>
    </source>
</evidence>
<sequence>MAAFAGAVVAVTFVLGVLVTVLVYVFAFRRSSERSDGLELLGVEPESTRGSPCLPRRSTPISRRRAALELKEKLRGQYAKSSQADEVWMSQLPIQAKELLKYRLMQRAIGGMAALQRIDADARGYWRLFCKGAITKQYWDSVVEVEKEISHELDKVKAEAAAVEPTQDPRKLISEAMQFLTRYGDRLPSAEDIAGSADVFADDVLKHLPGPGALPGLAGMPPGALHGLAGMPPGALPGLGLPPAGLPPLGLPPSAPPPRPPGGALPQPAPQEMRRRRTPTGGRHRRGRGVSQRSTHRGQGRGESRHSAPLSEIAAQGQGPGRGSALLALQPGGFHLDAGKRAGHRFLGKEGP</sequence>
<evidence type="ECO:0000256" key="2">
    <source>
        <dbReference type="SAM" id="Phobius"/>
    </source>
</evidence>
<keyword evidence="4" id="KW-1185">Reference proteome</keyword>
<accession>A0ABN9TD96</accession>
<keyword evidence="2" id="KW-1133">Transmembrane helix</keyword>
<dbReference type="EMBL" id="CAUYUJ010014589">
    <property type="protein sequence ID" value="CAK0843566.1"/>
    <property type="molecule type" value="Genomic_DNA"/>
</dbReference>
<feature type="compositionally biased region" description="Pro residues" evidence="1">
    <location>
        <begin position="244"/>
        <end position="269"/>
    </location>
</feature>
<feature type="region of interest" description="Disordered" evidence="1">
    <location>
        <begin position="239"/>
        <end position="328"/>
    </location>
</feature>
<keyword evidence="2" id="KW-0472">Membrane</keyword>
<name>A0ABN9TD96_9DINO</name>
<feature type="non-terminal residue" evidence="3">
    <location>
        <position position="352"/>
    </location>
</feature>
<reference evidence="3" key="1">
    <citation type="submission" date="2023-10" db="EMBL/GenBank/DDBJ databases">
        <authorList>
            <person name="Chen Y."/>
            <person name="Shah S."/>
            <person name="Dougan E. K."/>
            <person name="Thang M."/>
            <person name="Chan C."/>
        </authorList>
    </citation>
    <scope>NUCLEOTIDE SEQUENCE [LARGE SCALE GENOMIC DNA]</scope>
</reference>
<keyword evidence="2" id="KW-0812">Transmembrane</keyword>